<accession>A0A126Y2N3</accession>
<dbReference type="PANTHER" id="PTHR46696:SF1">
    <property type="entry name" value="CYTOCHROME P450 YJIB-RELATED"/>
    <property type="match status" value="1"/>
</dbReference>
<dbReference type="CDD" id="cd11029">
    <property type="entry name" value="CYP107-like"/>
    <property type="match status" value="1"/>
</dbReference>
<evidence type="ECO:0000313" key="12">
    <source>
        <dbReference type="EMBL" id="GHI44636.1"/>
    </source>
</evidence>
<evidence type="ECO:0000313" key="15">
    <source>
        <dbReference type="Proteomes" id="UP000292095"/>
    </source>
</evidence>
<evidence type="ECO:0000256" key="6">
    <source>
        <dbReference type="ARBA" id="ARBA00023004"/>
    </source>
</evidence>
<dbReference type="EMBL" id="PKLK01000003">
    <property type="protein sequence ID" value="RZE45607.1"/>
    <property type="molecule type" value="Genomic_DNA"/>
</dbReference>
<evidence type="ECO:0000256" key="8">
    <source>
        <dbReference type="ARBA" id="ARBA00051290"/>
    </source>
</evidence>
<protein>
    <recommendedName>
        <fullName evidence="10">biflaviolin synthase</fullName>
        <ecNumber evidence="10">1.14.19.69</ecNumber>
    </recommendedName>
</protein>
<evidence type="ECO:0000256" key="7">
    <source>
        <dbReference type="ARBA" id="ARBA00023033"/>
    </source>
</evidence>
<comment type="catalytic activity">
    <reaction evidence="9">
        <text>2 flaviolin + 2 reduced [2Fe-2S]-[ferredoxin] + O2 + H(+) = 3,3'-biflaviolin + 2 oxidized [2Fe-2S]-[ferredoxin] + 2 H2O</text>
        <dbReference type="Rhea" id="RHEA:26031"/>
        <dbReference type="Rhea" id="RHEA-COMP:10000"/>
        <dbReference type="Rhea" id="RHEA-COMP:10001"/>
        <dbReference type="ChEBI" id="CHEBI:15377"/>
        <dbReference type="ChEBI" id="CHEBI:15378"/>
        <dbReference type="ChEBI" id="CHEBI:15379"/>
        <dbReference type="ChEBI" id="CHEBI:33737"/>
        <dbReference type="ChEBI" id="CHEBI:33738"/>
        <dbReference type="ChEBI" id="CHEBI:58696"/>
        <dbReference type="ChEBI" id="CHEBI:77877"/>
        <dbReference type="EC" id="1.14.19.69"/>
    </reaction>
</comment>
<dbReference type="SMR" id="A0A126Y2N3"/>
<keyword evidence="6 11" id="KW-0408">Iron</keyword>
<evidence type="ECO:0000256" key="1">
    <source>
        <dbReference type="ARBA" id="ARBA00004732"/>
    </source>
</evidence>
<comment type="caution">
    <text evidence="12">The sequence shown here is derived from an EMBL/GenBank/DDBJ whole genome shotgun (WGS) entry which is preliminary data.</text>
</comment>
<proteinExistence type="inferred from homology"/>
<dbReference type="Proteomes" id="UP001051844">
    <property type="component" value="Unassembled WGS sequence"/>
</dbReference>
<evidence type="ECO:0000313" key="14">
    <source>
        <dbReference type="EMBL" id="TWV26355.1"/>
    </source>
</evidence>
<dbReference type="EMBL" id="VOGX01000018">
    <property type="protein sequence ID" value="TWV26355.1"/>
    <property type="molecule type" value="Genomic_DNA"/>
</dbReference>
<keyword evidence="7 11" id="KW-0503">Monooxygenase</keyword>
<dbReference type="PROSITE" id="PS00086">
    <property type="entry name" value="CYTOCHROME_P450"/>
    <property type="match status" value="1"/>
</dbReference>
<dbReference type="Proteomes" id="UP000318052">
    <property type="component" value="Unassembled WGS sequence"/>
</dbReference>
<dbReference type="GeneID" id="97266350"/>
<dbReference type="InterPro" id="IPR001128">
    <property type="entry name" value="Cyt_P450"/>
</dbReference>
<evidence type="ECO:0000256" key="10">
    <source>
        <dbReference type="ARBA" id="ARBA00066864"/>
    </source>
</evidence>
<dbReference type="GO" id="GO:0005506">
    <property type="term" value="F:iron ion binding"/>
    <property type="evidence" value="ECO:0007669"/>
    <property type="project" value="InterPro"/>
</dbReference>
<evidence type="ECO:0000313" key="17">
    <source>
        <dbReference type="Proteomes" id="UP001051844"/>
    </source>
</evidence>
<reference evidence="13 15" key="1">
    <citation type="submission" date="2017-12" db="EMBL/GenBank/DDBJ databases">
        <title>Population genomics insights into the ecological differentiation and adaptive evolution in streptomycetes.</title>
        <authorList>
            <person name="Li Y."/>
            <person name="Huang Y."/>
        </authorList>
    </citation>
    <scope>NUCLEOTIDE SEQUENCE [LARGE SCALE GENOMIC DNA]</scope>
    <source>
        <strain evidence="13 15">FXJ.2339</strain>
    </source>
</reference>
<dbReference type="PANTHER" id="PTHR46696">
    <property type="entry name" value="P450, PUTATIVE (EUROFUNG)-RELATED"/>
    <property type="match status" value="1"/>
</dbReference>
<reference evidence="14" key="3">
    <citation type="submission" date="2019-07" db="EMBL/GenBank/DDBJ databases">
        <authorList>
            <person name="Pylro V."/>
            <person name="Dias A."/>
            <person name="Andreote F."/>
            <person name="Varani A."/>
            <person name="Andreote C."/>
            <person name="Bernardo E."/>
            <person name="Martins T."/>
        </authorList>
    </citation>
    <scope>NUCLEOTIDE SEQUENCE</scope>
    <source>
        <strain evidence="14">77</strain>
    </source>
</reference>
<dbReference type="Proteomes" id="UP000292095">
    <property type="component" value="Unassembled WGS sequence"/>
</dbReference>
<reference evidence="16" key="2">
    <citation type="journal article" date="2019" name="Microbiol. Resour. Announc.">
        <title>Draft Genomic Sequences of Streptomyces misionensis and Streptomyces albidoflavus, bacteria applied for phytopathogen biocontrol.</title>
        <authorList>
            <person name="Pylro V."/>
            <person name="Dias A."/>
            <person name="Andreote F."/>
            <person name="Varani A."/>
            <person name="Andreote C."/>
            <person name="Bernardo E."/>
            <person name="Martins T."/>
        </authorList>
    </citation>
    <scope>NUCLEOTIDE SEQUENCE [LARGE SCALE GENOMIC DNA]</scope>
    <source>
        <strain evidence="16">77</strain>
    </source>
</reference>
<dbReference type="EC" id="1.14.19.69" evidence="10"/>
<evidence type="ECO:0000256" key="2">
    <source>
        <dbReference type="ARBA" id="ARBA00010617"/>
    </source>
</evidence>
<reference evidence="12" key="4">
    <citation type="submission" date="2022-09" db="EMBL/GenBank/DDBJ databases">
        <title>Whole genome shotgun sequence of Streptomyces albidoflavus NBRC 12854.</title>
        <authorList>
            <person name="Komaki H."/>
            <person name="Tamura T."/>
        </authorList>
    </citation>
    <scope>NUCLEOTIDE SEQUENCE</scope>
    <source>
        <strain evidence="12">NBRC 12854</strain>
    </source>
</reference>
<dbReference type="InterPro" id="IPR036396">
    <property type="entry name" value="Cyt_P450_sf"/>
</dbReference>
<dbReference type="KEGG" id="salb:XNR_0559"/>
<dbReference type="InterPro" id="IPR002397">
    <property type="entry name" value="Cyt_P450_B"/>
</dbReference>
<evidence type="ECO:0000256" key="3">
    <source>
        <dbReference type="ARBA" id="ARBA00022617"/>
    </source>
</evidence>
<sequence>MTDVVDLAAYGERFTADPYPVYAELRERGPVHRVRLPRADGPVEAWLVVGYEEAREALADPRLSKDPTTLGITIPEGELIGRHMLVADPPEHTRLRRLVAREFTARRVQALAPLVQRITDELLDAMVPLGRADLVQSFAFPLPLTVISELLGVPVADRAAFRRMSGEVVAPSGKVPPEANLAELGTFLDALIEEKRRSGTTGDLVGDLIRTADDEGDQLSSSELRAMAYLLLIAGHETTVNLIASGVHTLLRHPDQLAALRADPTLTEGAVEEILRYEGPIETATWRHTAEEVEFGGVRMGKNEPVLVSLASAGHDPARFPDPERFDIRRRTQGHLAFGHGLHFCLGAPLARLEGRIALTSLLARCPELAADGEPSGWAPGLLIRGVQDLPLRW</sequence>
<dbReference type="GO" id="GO:0004497">
    <property type="term" value="F:monooxygenase activity"/>
    <property type="evidence" value="ECO:0007669"/>
    <property type="project" value="UniProtKB-KW"/>
</dbReference>
<dbReference type="RefSeq" id="WP_008413051.1">
    <property type="nucleotide sequence ID" value="NC_020990.1"/>
</dbReference>
<dbReference type="PRINTS" id="PR00359">
    <property type="entry name" value="BP450"/>
</dbReference>
<comment type="pathway">
    <text evidence="1">Pigment biosynthesis.</text>
</comment>
<organism evidence="12 17">
    <name type="scientific">Streptomyces albidoflavus</name>
    <dbReference type="NCBI Taxonomy" id="1886"/>
    <lineage>
        <taxon>Bacteria</taxon>
        <taxon>Bacillati</taxon>
        <taxon>Actinomycetota</taxon>
        <taxon>Actinomycetes</taxon>
        <taxon>Kitasatosporales</taxon>
        <taxon>Streptomycetaceae</taxon>
        <taxon>Streptomyces</taxon>
        <taxon>Streptomyces albidoflavus group</taxon>
    </lineage>
</organism>
<keyword evidence="5 11" id="KW-0560">Oxidoreductase</keyword>
<dbReference type="EMBL" id="BNDZ01000003">
    <property type="protein sequence ID" value="GHI44636.1"/>
    <property type="molecule type" value="Genomic_DNA"/>
</dbReference>
<name>A0A126Y2N3_9ACTN</name>
<dbReference type="SUPFAM" id="SSF48264">
    <property type="entry name" value="Cytochrome P450"/>
    <property type="match status" value="1"/>
</dbReference>
<comment type="catalytic activity">
    <reaction evidence="8">
        <text>2 flaviolin + 2 reduced [2Fe-2S]-[ferredoxin] + O2 + H(+) = 3,8'-biflaviolin + 2 oxidized [2Fe-2S]-[ferredoxin] + 2 H2O</text>
        <dbReference type="Rhea" id="RHEA:26035"/>
        <dbReference type="Rhea" id="RHEA-COMP:10000"/>
        <dbReference type="Rhea" id="RHEA-COMP:10001"/>
        <dbReference type="ChEBI" id="CHEBI:15377"/>
        <dbReference type="ChEBI" id="CHEBI:15378"/>
        <dbReference type="ChEBI" id="CHEBI:15379"/>
        <dbReference type="ChEBI" id="CHEBI:33737"/>
        <dbReference type="ChEBI" id="CHEBI:33738"/>
        <dbReference type="ChEBI" id="CHEBI:58696"/>
        <dbReference type="ChEBI" id="CHEBI:77840"/>
        <dbReference type="EC" id="1.14.19.69"/>
    </reaction>
</comment>
<dbReference type="Pfam" id="PF00067">
    <property type="entry name" value="p450"/>
    <property type="match status" value="1"/>
</dbReference>
<evidence type="ECO:0000313" key="13">
    <source>
        <dbReference type="EMBL" id="RZE45607.1"/>
    </source>
</evidence>
<keyword evidence="16" id="KW-1185">Reference proteome</keyword>
<evidence type="ECO:0000256" key="4">
    <source>
        <dbReference type="ARBA" id="ARBA00022723"/>
    </source>
</evidence>
<comment type="similarity">
    <text evidence="2 11">Belongs to the cytochrome P450 family.</text>
</comment>
<evidence type="ECO:0000313" key="16">
    <source>
        <dbReference type="Proteomes" id="UP000318052"/>
    </source>
</evidence>
<evidence type="ECO:0000256" key="9">
    <source>
        <dbReference type="ARBA" id="ARBA00051898"/>
    </source>
</evidence>
<accession>A0A2M9SHG1</accession>
<dbReference type="FunFam" id="1.10.630.10:FF:000018">
    <property type="entry name" value="Cytochrome P450 monooxygenase"/>
    <property type="match status" value="1"/>
</dbReference>
<dbReference type="GO" id="GO:0016705">
    <property type="term" value="F:oxidoreductase activity, acting on paired donors, with incorporation or reduction of molecular oxygen"/>
    <property type="evidence" value="ECO:0007669"/>
    <property type="project" value="InterPro"/>
</dbReference>
<evidence type="ECO:0000256" key="5">
    <source>
        <dbReference type="ARBA" id="ARBA00023002"/>
    </source>
</evidence>
<dbReference type="AlphaFoldDB" id="A0A126Y2N3"/>
<evidence type="ECO:0000256" key="11">
    <source>
        <dbReference type="RuleBase" id="RU000461"/>
    </source>
</evidence>
<dbReference type="GO" id="GO:0020037">
    <property type="term" value="F:heme binding"/>
    <property type="evidence" value="ECO:0007669"/>
    <property type="project" value="InterPro"/>
</dbReference>
<dbReference type="InterPro" id="IPR017972">
    <property type="entry name" value="Cyt_P450_CS"/>
</dbReference>
<accession>A0A0X3WW00</accession>
<gene>
    <name evidence="13" type="ORF">C0Q91_03945</name>
    <name evidence="14" type="ORF">FRZ02_06570</name>
    <name evidence="12" type="ORF">ScoT_08100</name>
</gene>
<keyword evidence="3 11" id="KW-0349">Heme</keyword>
<dbReference type="GO" id="GO:0042440">
    <property type="term" value="P:pigment metabolic process"/>
    <property type="evidence" value="ECO:0007669"/>
    <property type="project" value="UniProtKB-ARBA"/>
</dbReference>
<dbReference type="Gene3D" id="1.10.630.10">
    <property type="entry name" value="Cytochrome P450"/>
    <property type="match status" value="1"/>
</dbReference>
<keyword evidence="4 11" id="KW-0479">Metal-binding</keyword>